<keyword evidence="2" id="KW-0238">DNA-binding</keyword>
<comment type="caution">
    <text evidence="5">The sequence shown here is derived from an EMBL/GenBank/DDBJ whole genome shotgun (WGS) entry which is preliminary data.</text>
</comment>
<dbReference type="AlphaFoldDB" id="A0A368Y3H2"/>
<dbReference type="GO" id="GO:0043565">
    <property type="term" value="F:sequence-specific DNA binding"/>
    <property type="evidence" value="ECO:0007669"/>
    <property type="project" value="InterPro"/>
</dbReference>
<evidence type="ECO:0000256" key="3">
    <source>
        <dbReference type="ARBA" id="ARBA00023163"/>
    </source>
</evidence>
<evidence type="ECO:0000259" key="4">
    <source>
        <dbReference type="PROSITE" id="PS01124"/>
    </source>
</evidence>
<reference evidence="5 6" key="1">
    <citation type="submission" date="2018-07" db="EMBL/GenBank/DDBJ databases">
        <title>Genomic Encyclopedia of Type Strains, Phase IV (KMG-IV): sequencing the most valuable type-strain genomes for metagenomic binning, comparative biology and taxonomic classification.</title>
        <authorList>
            <person name="Goeker M."/>
        </authorList>
    </citation>
    <scope>NUCLEOTIDE SEQUENCE [LARGE SCALE GENOMIC DNA]</scope>
    <source>
        <strain evidence="5 6">DSM 27696</strain>
    </source>
</reference>
<dbReference type="PANTHER" id="PTHR43280">
    <property type="entry name" value="ARAC-FAMILY TRANSCRIPTIONAL REGULATOR"/>
    <property type="match status" value="1"/>
</dbReference>
<evidence type="ECO:0000313" key="6">
    <source>
        <dbReference type="Proteomes" id="UP000252585"/>
    </source>
</evidence>
<proteinExistence type="predicted"/>
<dbReference type="PANTHER" id="PTHR43280:SF2">
    <property type="entry name" value="HTH-TYPE TRANSCRIPTIONAL REGULATOR EXSA"/>
    <property type="match status" value="1"/>
</dbReference>
<evidence type="ECO:0000256" key="2">
    <source>
        <dbReference type="ARBA" id="ARBA00023125"/>
    </source>
</evidence>
<keyword evidence="1" id="KW-0805">Transcription regulation</keyword>
<dbReference type="RefSeq" id="WP_114351959.1">
    <property type="nucleotide sequence ID" value="NZ_QPJJ01000003.1"/>
</dbReference>
<dbReference type="Gene3D" id="1.10.10.60">
    <property type="entry name" value="Homeodomain-like"/>
    <property type="match status" value="2"/>
</dbReference>
<sequence>MKIRFCGYSYHAKKYHTAHRSGLASYLFRLQTDGIAEVTVKGKKSRIKKGDLLIVKPSEKYELWVDEGNKSGDFHLLCEGEWIDNLFRDSPAITKIELEDTLISLWHHIILEERRPKKEQNEELSHYLLKALSISLKRLIDDRATNYHRPYVVTRMMRYIEEHATTPGFRLEDVAKHCDLSVSRCVHLFKENLAKTMLDYAQEIRISAALNQMKYTTMTLETISDNCGFGSYSYFHRVFKKYHGKAPNEVRNKL</sequence>
<dbReference type="SUPFAM" id="SSF51215">
    <property type="entry name" value="Regulatory protein AraC"/>
    <property type="match status" value="1"/>
</dbReference>
<dbReference type="GO" id="GO:0003700">
    <property type="term" value="F:DNA-binding transcription factor activity"/>
    <property type="evidence" value="ECO:0007669"/>
    <property type="project" value="InterPro"/>
</dbReference>
<dbReference type="InterPro" id="IPR018062">
    <property type="entry name" value="HTH_AraC-typ_CS"/>
</dbReference>
<accession>A0A368Y3H2</accession>
<dbReference type="PROSITE" id="PS00041">
    <property type="entry name" value="HTH_ARAC_FAMILY_1"/>
    <property type="match status" value="1"/>
</dbReference>
<gene>
    <name evidence="5" type="ORF">DFR57_103146</name>
</gene>
<dbReference type="SMART" id="SM00342">
    <property type="entry name" value="HTH_ARAC"/>
    <property type="match status" value="1"/>
</dbReference>
<dbReference type="OrthoDB" id="345364at2"/>
<dbReference type="Pfam" id="PF02311">
    <property type="entry name" value="AraC_binding"/>
    <property type="match status" value="1"/>
</dbReference>
<dbReference type="PROSITE" id="PS01124">
    <property type="entry name" value="HTH_ARAC_FAMILY_2"/>
    <property type="match status" value="1"/>
</dbReference>
<dbReference type="Proteomes" id="UP000252585">
    <property type="component" value="Unassembled WGS sequence"/>
</dbReference>
<dbReference type="EMBL" id="QPJJ01000003">
    <property type="protein sequence ID" value="RCW74850.1"/>
    <property type="molecule type" value="Genomic_DNA"/>
</dbReference>
<keyword evidence="6" id="KW-1185">Reference proteome</keyword>
<dbReference type="InterPro" id="IPR018060">
    <property type="entry name" value="HTH_AraC"/>
</dbReference>
<feature type="domain" description="HTH araC/xylS-type" evidence="4">
    <location>
        <begin position="154"/>
        <end position="253"/>
    </location>
</feature>
<evidence type="ECO:0000256" key="1">
    <source>
        <dbReference type="ARBA" id="ARBA00023015"/>
    </source>
</evidence>
<dbReference type="InterPro" id="IPR009057">
    <property type="entry name" value="Homeodomain-like_sf"/>
</dbReference>
<organism evidence="5 6">
    <name type="scientific">Saliterribacillus persicus</name>
    <dbReference type="NCBI Taxonomy" id="930114"/>
    <lineage>
        <taxon>Bacteria</taxon>
        <taxon>Bacillati</taxon>
        <taxon>Bacillota</taxon>
        <taxon>Bacilli</taxon>
        <taxon>Bacillales</taxon>
        <taxon>Bacillaceae</taxon>
        <taxon>Saliterribacillus</taxon>
    </lineage>
</organism>
<evidence type="ECO:0000313" key="5">
    <source>
        <dbReference type="EMBL" id="RCW74850.1"/>
    </source>
</evidence>
<dbReference type="InterPro" id="IPR003313">
    <property type="entry name" value="AraC-bd"/>
</dbReference>
<protein>
    <submittedName>
        <fullName evidence="5">AraC family transcriptional regulator</fullName>
    </submittedName>
</protein>
<keyword evidence="3" id="KW-0804">Transcription</keyword>
<dbReference type="SUPFAM" id="SSF46689">
    <property type="entry name" value="Homeodomain-like"/>
    <property type="match status" value="1"/>
</dbReference>
<dbReference type="Pfam" id="PF12833">
    <property type="entry name" value="HTH_18"/>
    <property type="match status" value="1"/>
</dbReference>
<dbReference type="InterPro" id="IPR037923">
    <property type="entry name" value="HTH-like"/>
</dbReference>
<name>A0A368Y3H2_9BACI</name>